<reference evidence="7 8" key="1">
    <citation type="submission" date="2014-06" db="EMBL/GenBank/DDBJ databases">
        <title>Draft genome sequence of Idiomarina sp. MCCC 1A10513.</title>
        <authorList>
            <person name="Du J."/>
            <person name="Lai Q."/>
            <person name="Shao Z."/>
        </authorList>
    </citation>
    <scope>NUCLEOTIDE SEQUENCE [LARGE SCALE GENOMIC DNA]</scope>
    <source>
        <strain evidence="7 8">MCCC 1A10513</strain>
    </source>
</reference>
<dbReference type="OrthoDB" id="9769613at2"/>
<protein>
    <recommendedName>
        <fullName evidence="3">peptidylprolyl isomerase</fullName>
        <ecNumber evidence="3">5.2.1.8</ecNumber>
    </recommendedName>
</protein>
<dbReference type="InterPro" id="IPR000297">
    <property type="entry name" value="PPIase_PpiC"/>
</dbReference>
<dbReference type="RefSeq" id="WP_034730387.1">
    <property type="nucleotide sequence ID" value="NZ_JPIN01000002.1"/>
</dbReference>
<keyword evidence="5 7" id="KW-0413">Isomerase</keyword>
<dbReference type="SUPFAM" id="SSF109998">
    <property type="entry name" value="Triger factor/SurA peptide-binding domain-like"/>
    <property type="match status" value="1"/>
</dbReference>
<dbReference type="EC" id="5.2.1.8" evidence="3"/>
<evidence type="ECO:0000256" key="3">
    <source>
        <dbReference type="ARBA" id="ARBA00013194"/>
    </source>
</evidence>
<dbReference type="PANTHER" id="PTHR47245:SF2">
    <property type="entry name" value="PEPTIDYL-PROLYL CIS-TRANS ISOMERASE HP_0175-RELATED"/>
    <property type="match status" value="1"/>
</dbReference>
<proteinExistence type="inferred from homology"/>
<evidence type="ECO:0000256" key="1">
    <source>
        <dbReference type="ARBA" id="ARBA00000971"/>
    </source>
</evidence>
<evidence type="ECO:0000256" key="4">
    <source>
        <dbReference type="ARBA" id="ARBA00023110"/>
    </source>
</evidence>
<dbReference type="PANTHER" id="PTHR47245">
    <property type="entry name" value="PEPTIDYLPROLYL ISOMERASE"/>
    <property type="match status" value="1"/>
</dbReference>
<dbReference type="STRING" id="1517416.IDAT_03055"/>
<keyword evidence="8" id="KW-1185">Reference proteome</keyword>
<dbReference type="AlphaFoldDB" id="A0A094INY2"/>
<dbReference type="Gene3D" id="3.10.50.40">
    <property type="match status" value="1"/>
</dbReference>
<keyword evidence="4 5" id="KW-0697">Rotamase</keyword>
<sequence>MIHVNQTVIDEPAILAEMQYHPADSQQQAMAKAAESLVIGELLRQRASELGLHVADENKQASDDDFLAALIEREVAIPEADEQACATYYQQNPERFTTSPLLEVRHILLAAAPDDELDRVNAKMMAEQIIKQLHEGDDFSRLAQQHSACPSSATAGSLGQISRGQTVAEFERQVFTANTGLLPNPVETRYGFHVVAVDRKIEGKQLPYDAVKDKIAAYLNEKVERKAVAQYIHTLIQAAEIKGFDFAVSDSPLLQ</sequence>
<accession>A0A094INY2</accession>
<dbReference type="SUPFAM" id="SSF54534">
    <property type="entry name" value="FKBP-like"/>
    <property type="match status" value="1"/>
</dbReference>
<dbReference type="InterPro" id="IPR050245">
    <property type="entry name" value="PrsA_foldase"/>
</dbReference>
<dbReference type="Proteomes" id="UP000053718">
    <property type="component" value="Unassembled WGS sequence"/>
</dbReference>
<comment type="catalytic activity">
    <reaction evidence="1">
        <text>[protein]-peptidylproline (omega=180) = [protein]-peptidylproline (omega=0)</text>
        <dbReference type="Rhea" id="RHEA:16237"/>
        <dbReference type="Rhea" id="RHEA-COMP:10747"/>
        <dbReference type="Rhea" id="RHEA-COMP:10748"/>
        <dbReference type="ChEBI" id="CHEBI:83833"/>
        <dbReference type="ChEBI" id="CHEBI:83834"/>
        <dbReference type="EC" id="5.2.1.8"/>
    </reaction>
</comment>
<dbReference type="InterPro" id="IPR027304">
    <property type="entry name" value="Trigger_fact/SurA_dom_sf"/>
</dbReference>
<dbReference type="EMBL" id="JPIN01000002">
    <property type="protein sequence ID" value="KFZ29355.1"/>
    <property type="molecule type" value="Genomic_DNA"/>
</dbReference>
<comment type="caution">
    <text evidence="7">The sequence shown here is derived from an EMBL/GenBank/DDBJ whole genome shotgun (WGS) entry which is preliminary data.</text>
</comment>
<organism evidence="7 8">
    <name type="scientific">Pseudidiomarina atlantica</name>
    <dbReference type="NCBI Taxonomy" id="1517416"/>
    <lineage>
        <taxon>Bacteria</taxon>
        <taxon>Pseudomonadati</taxon>
        <taxon>Pseudomonadota</taxon>
        <taxon>Gammaproteobacteria</taxon>
        <taxon>Alteromonadales</taxon>
        <taxon>Idiomarinaceae</taxon>
        <taxon>Pseudidiomarina</taxon>
    </lineage>
</organism>
<evidence type="ECO:0000313" key="7">
    <source>
        <dbReference type="EMBL" id="KFZ29355.1"/>
    </source>
</evidence>
<evidence type="ECO:0000256" key="5">
    <source>
        <dbReference type="PROSITE-ProRule" id="PRU00278"/>
    </source>
</evidence>
<comment type="similarity">
    <text evidence="2">Belongs to the PpiC/parvulin rotamase family.</text>
</comment>
<evidence type="ECO:0000259" key="6">
    <source>
        <dbReference type="PROSITE" id="PS50198"/>
    </source>
</evidence>
<dbReference type="GO" id="GO:0003755">
    <property type="term" value="F:peptidyl-prolyl cis-trans isomerase activity"/>
    <property type="evidence" value="ECO:0007669"/>
    <property type="project" value="UniProtKB-KW"/>
</dbReference>
<dbReference type="Pfam" id="PF13616">
    <property type="entry name" value="Rotamase_3"/>
    <property type="match status" value="1"/>
</dbReference>
<evidence type="ECO:0000313" key="8">
    <source>
        <dbReference type="Proteomes" id="UP000053718"/>
    </source>
</evidence>
<name>A0A094INY2_9GAMM</name>
<dbReference type="PROSITE" id="PS50198">
    <property type="entry name" value="PPIC_PPIASE_2"/>
    <property type="match status" value="1"/>
</dbReference>
<evidence type="ECO:0000256" key="2">
    <source>
        <dbReference type="ARBA" id="ARBA00007656"/>
    </source>
</evidence>
<dbReference type="InterPro" id="IPR046357">
    <property type="entry name" value="PPIase_dom_sf"/>
</dbReference>
<gene>
    <name evidence="7" type="ORF">IDAT_03055</name>
</gene>
<feature type="domain" description="PpiC" evidence="6">
    <location>
        <begin position="99"/>
        <end position="199"/>
    </location>
</feature>
<dbReference type="eggNOG" id="COG0760">
    <property type="taxonomic scope" value="Bacteria"/>
</dbReference>